<evidence type="ECO:0000256" key="3">
    <source>
        <dbReference type="ARBA" id="ARBA00022692"/>
    </source>
</evidence>
<dbReference type="GO" id="GO:0005886">
    <property type="term" value="C:plasma membrane"/>
    <property type="evidence" value="ECO:0007669"/>
    <property type="project" value="UniProtKB-SubCell"/>
</dbReference>
<dbReference type="InterPro" id="IPR052536">
    <property type="entry name" value="ABC-4_Integral_Memb_Prot"/>
</dbReference>
<evidence type="ECO:0000256" key="2">
    <source>
        <dbReference type="ARBA" id="ARBA00022475"/>
    </source>
</evidence>
<dbReference type="GO" id="GO:0055085">
    <property type="term" value="P:transmembrane transport"/>
    <property type="evidence" value="ECO:0007669"/>
    <property type="project" value="UniProtKB-UniRule"/>
</dbReference>
<comment type="caution">
    <text evidence="8">The sequence shown here is derived from an EMBL/GenBank/DDBJ whole genome shotgun (WGS) entry which is preliminary data.</text>
</comment>
<dbReference type="InterPro" id="IPR003838">
    <property type="entry name" value="ABC3_permease_C"/>
</dbReference>
<comment type="subcellular location">
    <subcellularLocation>
        <location evidence="1 6">Cell membrane</location>
        <topology evidence="1 6">Multi-pass membrane protein</topology>
    </subcellularLocation>
</comment>
<protein>
    <recommendedName>
        <fullName evidence="7">ABC3 transporter permease C-terminal domain-containing protein</fullName>
    </recommendedName>
</protein>
<dbReference type="EMBL" id="AYZR01000004">
    <property type="protein sequence ID" value="KRM94578.1"/>
    <property type="molecule type" value="Genomic_DNA"/>
</dbReference>
<organism evidence="8 9">
    <name type="scientific">Lentilactobacillus senioris DSM 24302 = JCM 17472</name>
    <dbReference type="NCBI Taxonomy" id="1423802"/>
    <lineage>
        <taxon>Bacteria</taxon>
        <taxon>Bacillati</taxon>
        <taxon>Bacillota</taxon>
        <taxon>Bacilli</taxon>
        <taxon>Lactobacillales</taxon>
        <taxon>Lactobacillaceae</taxon>
        <taxon>Lentilactobacillus</taxon>
    </lineage>
</organism>
<dbReference type="Pfam" id="PF02687">
    <property type="entry name" value="FtsX"/>
    <property type="match status" value="1"/>
</dbReference>
<dbReference type="Proteomes" id="UP000051256">
    <property type="component" value="Unassembled WGS sequence"/>
</dbReference>
<name>A0A0R2CTZ4_9LACO</name>
<dbReference type="PIRSF" id="PIRSF018968">
    <property type="entry name" value="ABC_permease_BceB"/>
    <property type="match status" value="1"/>
</dbReference>
<evidence type="ECO:0000256" key="6">
    <source>
        <dbReference type="PIRNR" id="PIRNR018968"/>
    </source>
</evidence>
<keyword evidence="9" id="KW-1185">Reference proteome</keyword>
<feature type="transmembrane region" description="Helical" evidence="6">
    <location>
        <begin position="565"/>
        <end position="587"/>
    </location>
</feature>
<feature type="transmembrane region" description="Helical" evidence="6">
    <location>
        <begin position="480"/>
        <end position="501"/>
    </location>
</feature>
<keyword evidence="6" id="KW-0813">Transport</keyword>
<keyword evidence="3 6" id="KW-0812">Transmembrane</keyword>
<feature type="transmembrane region" description="Helical" evidence="6">
    <location>
        <begin position="193"/>
        <end position="218"/>
    </location>
</feature>
<sequence>MIVKLTMANIKSHIRDYVVLLTGLVMSSAIFYMFANLATNETLIKSNVNFKYASIMFIFGLVLLAIITLVYVMYANSFLLNMRQHDYGLFMMLGAKKSRVSRLMVLETLLVGLVATAIGIVLGILATAWLSGWLLDQLGLVMHNFNPIYPKAILVTLLLFVALFIIAALMNLQRMIKTPVLKLLRQSDTVDRVVFKPSWLVLQTILGIGLLAIGYWAMANITTLVLSAVPIALVTITLGSYLIFHSVVLLLLSALKKTNWAIKGLNGFTLSQIMFRVRDYTKILTVTSLLFAMALGAITVGTGFRRDIPTIAKNSSAYTLAINDADEQQKQQISGLSDAKTITYQQKIVGQTVYYLQSEFTSHPYQTAVIGNEAHAQAKYQDTPTNKLTNGQQSEFGYLAGTEKQLNAKFVSQSQFNQLAANTKRVTLVKVQDIPANYQKLVKLADSQNQKHPRAVGTGGFGAFTTYQLVIGIFGGLEFVGYFLGIAFLAMLASCLMFKILSGATQDQIRYQMLAKIGARQKLLKQSINREILVLFTLPAILGVVDVLFGLQLFKVVMTDPYYQIGWIILIFVLIYLVYYLLTVWLYRLLVLPSKKK</sequence>
<keyword evidence="2 6" id="KW-1003">Cell membrane</keyword>
<feature type="transmembrane region" description="Helical" evidence="6">
    <location>
        <begin position="224"/>
        <end position="253"/>
    </location>
</feature>
<proteinExistence type="inferred from homology"/>
<dbReference type="AlphaFoldDB" id="A0A0R2CTZ4"/>
<dbReference type="PANTHER" id="PTHR46795">
    <property type="entry name" value="ABC TRANSPORTER PERMEASE-RELATED-RELATED"/>
    <property type="match status" value="1"/>
</dbReference>
<dbReference type="STRING" id="1423802.FC56_GL001537"/>
<accession>A0A0R2CTZ4</accession>
<evidence type="ECO:0000256" key="4">
    <source>
        <dbReference type="ARBA" id="ARBA00022989"/>
    </source>
</evidence>
<reference evidence="8 9" key="1">
    <citation type="journal article" date="2015" name="Genome Announc.">
        <title>Expanding the biotechnology potential of lactobacilli through comparative genomics of 213 strains and associated genera.</title>
        <authorList>
            <person name="Sun Z."/>
            <person name="Harris H.M."/>
            <person name="McCann A."/>
            <person name="Guo C."/>
            <person name="Argimon S."/>
            <person name="Zhang W."/>
            <person name="Yang X."/>
            <person name="Jeffery I.B."/>
            <person name="Cooney J.C."/>
            <person name="Kagawa T.F."/>
            <person name="Liu W."/>
            <person name="Song Y."/>
            <person name="Salvetti E."/>
            <person name="Wrobel A."/>
            <person name="Rasinkangas P."/>
            <person name="Parkhill J."/>
            <person name="Rea M.C."/>
            <person name="O'Sullivan O."/>
            <person name="Ritari J."/>
            <person name="Douillard F.P."/>
            <person name="Paul Ross R."/>
            <person name="Yang R."/>
            <person name="Briner A.E."/>
            <person name="Felis G.E."/>
            <person name="de Vos W.M."/>
            <person name="Barrangou R."/>
            <person name="Klaenhammer T.R."/>
            <person name="Caufield P.W."/>
            <person name="Cui Y."/>
            <person name="Zhang H."/>
            <person name="O'Toole P.W."/>
        </authorList>
    </citation>
    <scope>NUCLEOTIDE SEQUENCE [LARGE SCALE GENOMIC DNA]</scope>
    <source>
        <strain evidence="8 9">DSM 24302</strain>
    </source>
</reference>
<dbReference type="PANTHER" id="PTHR46795:SF3">
    <property type="entry name" value="ABC TRANSPORTER PERMEASE"/>
    <property type="match status" value="1"/>
</dbReference>
<dbReference type="PATRIC" id="fig|1423802.4.peg.1558"/>
<evidence type="ECO:0000313" key="9">
    <source>
        <dbReference type="Proteomes" id="UP000051256"/>
    </source>
</evidence>
<feature type="transmembrane region" description="Helical" evidence="6">
    <location>
        <begin position="152"/>
        <end position="172"/>
    </location>
</feature>
<feature type="transmembrane region" description="Helical" evidence="6">
    <location>
        <begin position="103"/>
        <end position="132"/>
    </location>
</feature>
<evidence type="ECO:0000256" key="5">
    <source>
        <dbReference type="ARBA" id="ARBA00023136"/>
    </source>
</evidence>
<gene>
    <name evidence="8" type="ORF">FC56_GL001537</name>
</gene>
<dbReference type="InterPro" id="IPR027022">
    <property type="entry name" value="ABC_permease_BceB-typ"/>
</dbReference>
<feature type="domain" description="ABC3 transporter permease C-terminal" evidence="7">
    <location>
        <begin position="59"/>
        <end position="179"/>
    </location>
</feature>
<feature type="transmembrane region" description="Helical" evidence="6">
    <location>
        <begin position="532"/>
        <end position="553"/>
    </location>
</feature>
<keyword evidence="5 6" id="KW-0472">Membrane</keyword>
<comment type="similarity">
    <text evidence="6">Belongs to the ABC-4 integral membrane protein family.</text>
</comment>
<evidence type="ECO:0000259" key="7">
    <source>
        <dbReference type="Pfam" id="PF02687"/>
    </source>
</evidence>
<feature type="transmembrane region" description="Helical" evidence="6">
    <location>
        <begin position="283"/>
        <end position="304"/>
    </location>
</feature>
<feature type="transmembrane region" description="Helical" evidence="6">
    <location>
        <begin position="17"/>
        <end position="35"/>
    </location>
</feature>
<keyword evidence="4 6" id="KW-1133">Transmembrane helix</keyword>
<evidence type="ECO:0000256" key="1">
    <source>
        <dbReference type="ARBA" id="ARBA00004651"/>
    </source>
</evidence>
<dbReference type="RefSeq" id="WP_056977852.1">
    <property type="nucleotide sequence ID" value="NZ_AYZR01000004.1"/>
</dbReference>
<evidence type="ECO:0000313" key="8">
    <source>
        <dbReference type="EMBL" id="KRM94578.1"/>
    </source>
</evidence>
<feature type="transmembrane region" description="Helical" evidence="6">
    <location>
        <begin position="55"/>
        <end position="82"/>
    </location>
</feature>